<keyword evidence="2" id="KW-1185">Reference proteome</keyword>
<dbReference type="AlphaFoldDB" id="A0A1E5PL89"/>
<organism evidence="1 2">
    <name type="scientific">Streptomyces subrutilus</name>
    <dbReference type="NCBI Taxonomy" id="36818"/>
    <lineage>
        <taxon>Bacteria</taxon>
        <taxon>Bacillati</taxon>
        <taxon>Actinomycetota</taxon>
        <taxon>Actinomycetes</taxon>
        <taxon>Kitasatosporales</taxon>
        <taxon>Streptomycetaceae</taxon>
        <taxon>Streptomyces</taxon>
    </lineage>
</organism>
<dbReference type="OrthoDB" id="4253782at2"/>
<protein>
    <submittedName>
        <fullName evidence="1">Uncharacterized protein</fullName>
    </submittedName>
</protein>
<gene>
    <name evidence="1" type="ORF">BGK67_02290</name>
</gene>
<accession>A0A1E5PL89</accession>
<dbReference type="EMBL" id="MEHK01000001">
    <property type="protein sequence ID" value="OEJ30338.1"/>
    <property type="molecule type" value="Genomic_DNA"/>
</dbReference>
<proteinExistence type="predicted"/>
<dbReference type="STRING" id="36818.BGK67_02290"/>
<evidence type="ECO:0000313" key="2">
    <source>
        <dbReference type="Proteomes" id="UP000095705"/>
    </source>
</evidence>
<evidence type="ECO:0000313" key="1">
    <source>
        <dbReference type="EMBL" id="OEJ30338.1"/>
    </source>
</evidence>
<name>A0A1E5PL89_9ACTN</name>
<dbReference type="RefSeq" id="WP_069918482.1">
    <property type="nucleotide sequence ID" value="NZ_MEHK01000001.1"/>
</dbReference>
<sequence length="119" mass="12979">MDLIELRDADAVDRFLTRDWVVLLFVDSGRDQQPDAVLAALCARAPVGKAARTYPYGGAADRRVRAFLAHLPQTDRACLVLMQGAVVLDLLRSTDVEAHGARGAAARFAERFLTRLADG</sequence>
<dbReference type="Proteomes" id="UP000095705">
    <property type="component" value="Unassembled WGS sequence"/>
</dbReference>
<comment type="caution">
    <text evidence="1">The sequence shown here is derived from an EMBL/GenBank/DDBJ whole genome shotgun (WGS) entry which is preliminary data.</text>
</comment>
<reference evidence="1 2" key="1">
    <citation type="submission" date="2016-08" db="EMBL/GenBank/DDBJ databases">
        <title>The complete genome of Streptomyces subrutilus 10-1-1.</title>
        <authorList>
            <person name="Chen X."/>
        </authorList>
    </citation>
    <scope>NUCLEOTIDE SEQUENCE [LARGE SCALE GENOMIC DNA]</scope>
    <source>
        <strain evidence="1 2">10-1-1</strain>
    </source>
</reference>